<proteinExistence type="inferred from homology"/>
<protein>
    <submittedName>
        <fullName evidence="7">Sugar (Pentulose or hexulose) kinase</fullName>
    </submittedName>
</protein>
<dbReference type="Pfam" id="PF02782">
    <property type="entry name" value="FGGY_C"/>
    <property type="match status" value="1"/>
</dbReference>
<dbReference type="KEGG" id="pmad:BAY61_28785"/>
<dbReference type="InterPro" id="IPR050406">
    <property type="entry name" value="FGGY_Carb_Kinase"/>
</dbReference>
<dbReference type="AlphaFoldDB" id="A0A222VWM6"/>
<evidence type="ECO:0000313" key="7">
    <source>
        <dbReference type="EMBL" id="SDC86184.1"/>
    </source>
</evidence>
<name>A0A222VWM6_9PSEU</name>
<evidence type="ECO:0000259" key="5">
    <source>
        <dbReference type="Pfam" id="PF00370"/>
    </source>
</evidence>
<dbReference type="OrthoDB" id="9805576at2"/>
<evidence type="ECO:0000256" key="3">
    <source>
        <dbReference type="ARBA" id="ARBA00022679"/>
    </source>
</evidence>
<keyword evidence="8" id="KW-1185">Reference proteome</keyword>
<evidence type="ECO:0000256" key="2">
    <source>
        <dbReference type="ARBA" id="ARBA00022629"/>
    </source>
</evidence>
<feature type="domain" description="Carbohydrate kinase FGGY C-terminal" evidence="6">
    <location>
        <begin position="299"/>
        <end position="423"/>
    </location>
</feature>
<dbReference type="InterPro" id="IPR043129">
    <property type="entry name" value="ATPase_NBD"/>
</dbReference>
<evidence type="ECO:0000256" key="1">
    <source>
        <dbReference type="ARBA" id="ARBA00009156"/>
    </source>
</evidence>
<evidence type="ECO:0000259" key="6">
    <source>
        <dbReference type="Pfam" id="PF02782"/>
    </source>
</evidence>
<dbReference type="STRING" id="530584.SAMN05421630_104180"/>
<comment type="similarity">
    <text evidence="1">Belongs to the FGGY kinase family.</text>
</comment>
<gene>
    <name evidence="7" type="ORF">SAMN05421630_104180</name>
</gene>
<dbReference type="CDD" id="cd07783">
    <property type="entry name" value="ASKHA_NBD_FGGY_SePSK_AtXK1-like"/>
    <property type="match status" value="1"/>
</dbReference>
<organism evidence="7 8">
    <name type="scientific">Prauserella marina</name>
    <dbReference type="NCBI Taxonomy" id="530584"/>
    <lineage>
        <taxon>Bacteria</taxon>
        <taxon>Bacillati</taxon>
        <taxon>Actinomycetota</taxon>
        <taxon>Actinomycetes</taxon>
        <taxon>Pseudonocardiales</taxon>
        <taxon>Pseudonocardiaceae</taxon>
        <taxon>Prauserella</taxon>
    </lineage>
</organism>
<dbReference type="PANTHER" id="PTHR43095:SF5">
    <property type="entry name" value="XYLULOSE KINASE"/>
    <property type="match status" value="1"/>
</dbReference>
<keyword evidence="2" id="KW-0119">Carbohydrate metabolism</keyword>
<dbReference type="SUPFAM" id="SSF53067">
    <property type="entry name" value="Actin-like ATPase domain"/>
    <property type="match status" value="2"/>
</dbReference>
<dbReference type="GO" id="GO:0042732">
    <property type="term" value="P:D-xylose metabolic process"/>
    <property type="evidence" value="ECO:0007669"/>
    <property type="project" value="UniProtKB-KW"/>
</dbReference>
<dbReference type="InterPro" id="IPR018484">
    <property type="entry name" value="FGGY_N"/>
</dbReference>
<dbReference type="RefSeq" id="WP_091803013.1">
    <property type="nucleotide sequence ID" value="NZ_CP016353.1"/>
</dbReference>
<dbReference type="InterPro" id="IPR018485">
    <property type="entry name" value="FGGY_C"/>
</dbReference>
<keyword evidence="4 7" id="KW-0418">Kinase</keyword>
<dbReference type="Gene3D" id="3.30.420.40">
    <property type="match status" value="2"/>
</dbReference>
<dbReference type="GO" id="GO:0016301">
    <property type="term" value="F:kinase activity"/>
    <property type="evidence" value="ECO:0007669"/>
    <property type="project" value="UniProtKB-KW"/>
</dbReference>
<dbReference type="Pfam" id="PF00370">
    <property type="entry name" value="FGGY_N"/>
    <property type="match status" value="1"/>
</dbReference>
<dbReference type="PIRSF" id="PIRSF000538">
    <property type="entry name" value="GlpK"/>
    <property type="match status" value="1"/>
</dbReference>
<dbReference type="Proteomes" id="UP000199494">
    <property type="component" value="Unassembled WGS sequence"/>
</dbReference>
<dbReference type="EMBL" id="FMZE01000004">
    <property type="protein sequence ID" value="SDC86184.1"/>
    <property type="molecule type" value="Genomic_DNA"/>
</dbReference>
<evidence type="ECO:0000313" key="8">
    <source>
        <dbReference type="Proteomes" id="UP000199494"/>
    </source>
</evidence>
<keyword evidence="3" id="KW-0808">Transferase</keyword>
<keyword evidence="2" id="KW-0859">Xylose metabolism</keyword>
<accession>A0A222VWM6</accession>
<dbReference type="InterPro" id="IPR000577">
    <property type="entry name" value="Carb_kinase_FGGY"/>
</dbReference>
<feature type="domain" description="Carbohydrate kinase FGGY N-terminal" evidence="5">
    <location>
        <begin position="4"/>
        <end position="238"/>
    </location>
</feature>
<sequence>MSTTIGIDVATAGVRAVAVNGAGAVLASASARLPAPHRSGDGRSEQDASSWWPAVEAAMLAVTSRLPCGGDDVSAVAVAATSGTIVAVDAHGAAVGPALMYDDRRGAAFNAKAADIGSARWHALGRSVSPTDALGRIAWLRDNVPSASGIRHTADVIAAALTGTAVATDSSHALKSGYDALRDEWPDEVFASFGVPQEWLPDVVPPTTVLGTVNKPVAGLPSGCLVVAGMTDGCAGQLACGAVEPGQFAGILGTTYVLKGVTEKLVPDPTGTMYSHRHPSGWWLPGGASNTGGECVAGTPNLAELDAAAAELGPASVVAYPLCREGERFPFGNKDARGFVIPKAANDIELHRARLEGVAFVERLAIDHVRRLGITVTGPVLAAGGGSKSPLWNRIRATVNGLGIQISADAETGYGAAVLAAAATVRGGLTEAGARTRGTRRLVEPDATESAAMTASYHRFCTRLHEYGWIDDELCAVALR</sequence>
<evidence type="ECO:0000256" key="4">
    <source>
        <dbReference type="ARBA" id="ARBA00022777"/>
    </source>
</evidence>
<dbReference type="PANTHER" id="PTHR43095">
    <property type="entry name" value="SUGAR KINASE"/>
    <property type="match status" value="1"/>
</dbReference>
<reference evidence="7 8" key="1">
    <citation type="submission" date="2016-10" db="EMBL/GenBank/DDBJ databases">
        <authorList>
            <person name="de Groot N.N."/>
        </authorList>
    </citation>
    <scope>NUCLEOTIDE SEQUENCE [LARGE SCALE GENOMIC DNA]</scope>
    <source>
        <strain evidence="7 8">CGMCC 4.5506</strain>
    </source>
</reference>